<dbReference type="PaxDb" id="3708-A0A078JI78"/>
<evidence type="ECO:0000313" key="2">
    <source>
        <dbReference type="Proteomes" id="UP000028999"/>
    </source>
</evidence>
<dbReference type="AlphaFoldDB" id="A0A078JI78"/>
<dbReference type="OMA" id="CLIASHW"/>
<protein>
    <submittedName>
        <fullName evidence="1">BnaAnng20510D protein</fullName>
    </submittedName>
</protein>
<reference evidence="1 2" key="1">
    <citation type="journal article" date="2014" name="Science">
        <title>Plant genetics. Early allopolyploid evolution in the post-Neolithic Brassica napus oilseed genome.</title>
        <authorList>
            <person name="Chalhoub B."/>
            <person name="Denoeud F."/>
            <person name="Liu S."/>
            <person name="Parkin I.A."/>
            <person name="Tang H."/>
            <person name="Wang X."/>
            <person name="Chiquet J."/>
            <person name="Belcram H."/>
            <person name="Tong C."/>
            <person name="Samans B."/>
            <person name="Correa M."/>
            <person name="Da Silva C."/>
            <person name="Just J."/>
            <person name="Falentin C."/>
            <person name="Koh C.S."/>
            <person name="Le Clainche I."/>
            <person name="Bernard M."/>
            <person name="Bento P."/>
            <person name="Noel B."/>
            <person name="Labadie K."/>
            <person name="Alberti A."/>
            <person name="Charles M."/>
            <person name="Arnaud D."/>
            <person name="Guo H."/>
            <person name="Daviaud C."/>
            <person name="Alamery S."/>
            <person name="Jabbari K."/>
            <person name="Zhao M."/>
            <person name="Edger P.P."/>
            <person name="Chelaifa H."/>
            <person name="Tack D."/>
            <person name="Lassalle G."/>
            <person name="Mestiri I."/>
            <person name="Schnel N."/>
            <person name="Le Paslier M.C."/>
            <person name="Fan G."/>
            <person name="Renault V."/>
            <person name="Bayer P.E."/>
            <person name="Golicz A.A."/>
            <person name="Manoli S."/>
            <person name="Lee T.H."/>
            <person name="Thi V.H."/>
            <person name="Chalabi S."/>
            <person name="Hu Q."/>
            <person name="Fan C."/>
            <person name="Tollenaere R."/>
            <person name="Lu Y."/>
            <person name="Battail C."/>
            <person name="Shen J."/>
            <person name="Sidebottom C.H."/>
            <person name="Wang X."/>
            <person name="Canaguier A."/>
            <person name="Chauveau A."/>
            <person name="Berard A."/>
            <person name="Deniot G."/>
            <person name="Guan M."/>
            <person name="Liu Z."/>
            <person name="Sun F."/>
            <person name="Lim Y.P."/>
            <person name="Lyons E."/>
            <person name="Town C.D."/>
            <person name="Bancroft I."/>
            <person name="Wang X."/>
            <person name="Meng J."/>
            <person name="Ma J."/>
            <person name="Pires J.C."/>
            <person name="King G.J."/>
            <person name="Brunel D."/>
            <person name="Delourme R."/>
            <person name="Renard M."/>
            <person name="Aury J.M."/>
            <person name="Adams K.L."/>
            <person name="Batley J."/>
            <person name="Snowdon R.J."/>
            <person name="Tost J."/>
            <person name="Edwards D."/>
            <person name="Zhou Y."/>
            <person name="Hua W."/>
            <person name="Sharpe A.G."/>
            <person name="Paterson A.H."/>
            <person name="Guan C."/>
            <person name="Wincker P."/>
        </authorList>
    </citation>
    <scope>NUCLEOTIDE SEQUENCE [LARGE SCALE GENOMIC DNA]</scope>
    <source>
        <strain evidence="2">cv. Darmor-bzh</strain>
    </source>
</reference>
<accession>A0A078JI78</accession>
<dbReference type="STRING" id="3708.A0A078JI78"/>
<dbReference type="EMBL" id="LK034797">
    <property type="protein sequence ID" value="CDY65461.1"/>
    <property type="molecule type" value="Genomic_DNA"/>
</dbReference>
<organism evidence="1 2">
    <name type="scientific">Brassica napus</name>
    <name type="common">Rape</name>
    <dbReference type="NCBI Taxonomy" id="3708"/>
    <lineage>
        <taxon>Eukaryota</taxon>
        <taxon>Viridiplantae</taxon>
        <taxon>Streptophyta</taxon>
        <taxon>Embryophyta</taxon>
        <taxon>Tracheophyta</taxon>
        <taxon>Spermatophyta</taxon>
        <taxon>Magnoliopsida</taxon>
        <taxon>eudicotyledons</taxon>
        <taxon>Gunneridae</taxon>
        <taxon>Pentapetalae</taxon>
        <taxon>rosids</taxon>
        <taxon>malvids</taxon>
        <taxon>Brassicales</taxon>
        <taxon>Brassicaceae</taxon>
        <taxon>Brassiceae</taxon>
        <taxon>Brassica</taxon>
    </lineage>
</organism>
<name>A0A078JI78_BRANA</name>
<sequence>MAQTQTTEGASQVVKSVRFSFMTEQDVRNHSVLKVTNPVYSIPLRDLSLVVSMILLWVRWMIKHRGSRIAPFTVKRDANNHSRDNNDEVDGCVSQLKVIIKGDIVAAKQFGSEATESSEECEDSDIRKQRWTSFQFAEVTDLLKKTLGLKSWKCEYCGVKAVKLEKPIFGWVRKVRPLESCSEVNVFIVLIYSF</sequence>
<dbReference type="Gramene" id="CDY65461">
    <property type="protein sequence ID" value="CDY65461"/>
    <property type="gene ID" value="GSBRNA2T00046638001"/>
</dbReference>
<evidence type="ECO:0000313" key="1">
    <source>
        <dbReference type="EMBL" id="CDY65461.1"/>
    </source>
</evidence>
<keyword evidence="2" id="KW-1185">Reference proteome</keyword>
<dbReference type="Proteomes" id="UP000028999">
    <property type="component" value="Unassembled WGS sequence"/>
</dbReference>
<proteinExistence type="predicted"/>
<gene>
    <name evidence="1" type="primary">BnaAnng20510D</name>
    <name evidence="1" type="ORF">GSBRNA2T00046638001</name>
</gene>